<protein>
    <recommendedName>
        <fullName evidence="3">Mitochondrial proton/calcium exchanger protein</fullName>
    </recommendedName>
    <alternativeName>
        <fullName evidence="21">Electroneutral mitochondrial K(+)/H(+)exchanger</fullName>
    </alternativeName>
    <alternativeName>
        <fullName evidence="19">Leucine zipper-EF-hand-containing transmembrane protein 1</fullName>
    </alternativeName>
</protein>
<dbReference type="InterPro" id="IPR059005">
    <property type="entry name" value="LETM1_C"/>
</dbReference>
<evidence type="ECO:0000256" key="15">
    <source>
        <dbReference type="ARBA" id="ARBA00023054"/>
    </source>
</evidence>
<dbReference type="GO" id="GO:0006813">
    <property type="term" value="P:potassium ion transport"/>
    <property type="evidence" value="ECO:0007669"/>
    <property type="project" value="UniProtKB-KW"/>
</dbReference>
<dbReference type="SUPFAM" id="SSF47473">
    <property type="entry name" value="EF-hand"/>
    <property type="match status" value="1"/>
</dbReference>
<dbReference type="AlphaFoldDB" id="A0AA40L2R4"/>
<feature type="coiled-coil region" evidence="24">
    <location>
        <begin position="417"/>
        <end position="466"/>
    </location>
</feature>
<keyword evidence="16" id="KW-0406">Ion transport</keyword>
<feature type="domain" description="Letm1 RBD" evidence="27">
    <location>
        <begin position="206"/>
        <end position="476"/>
    </location>
</feature>
<evidence type="ECO:0000256" key="8">
    <source>
        <dbReference type="ARBA" id="ARBA00022692"/>
    </source>
</evidence>
<evidence type="ECO:0000256" key="2">
    <source>
        <dbReference type="ARBA" id="ARBA00009584"/>
    </source>
</evidence>
<feature type="coiled-coil region" evidence="24">
    <location>
        <begin position="511"/>
        <end position="569"/>
    </location>
</feature>
<evidence type="ECO:0000256" key="1">
    <source>
        <dbReference type="ARBA" id="ARBA00004434"/>
    </source>
</evidence>
<keyword evidence="13" id="KW-0630">Potassium</keyword>
<keyword evidence="8 25" id="KW-0812">Transmembrane</keyword>
<feature type="transmembrane region" description="Helical" evidence="25">
    <location>
        <begin position="160"/>
        <end position="183"/>
    </location>
</feature>
<evidence type="ECO:0000256" key="25">
    <source>
        <dbReference type="SAM" id="Phobius"/>
    </source>
</evidence>
<reference evidence="28" key="1">
    <citation type="submission" date="2021-05" db="EMBL/GenBank/DDBJ databases">
        <title>A comprehensive genomic history of the evolution of penguins.</title>
        <authorList>
            <person name="Bi X."/>
        </authorList>
    </citation>
    <scope>NUCLEOTIDE SEQUENCE</scope>
    <source>
        <strain evidence="28">Gentoo_SouthGeorgia</strain>
        <tissue evidence="28">Blood</tissue>
    </source>
</reference>
<dbReference type="FunFam" id="1.10.238.10:FF:000290">
    <property type="entry name" value="LETM1 and EF-hand domain-containing protein 1, mitochondrial"/>
    <property type="match status" value="1"/>
</dbReference>
<evidence type="ECO:0000256" key="17">
    <source>
        <dbReference type="ARBA" id="ARBA00023128"/>
    </source>
</evidence>
<keyword evidence="18 25" id="KW-0472">Membrane</keyword>
<dbReference type="PROSITE" id="PS51758">
    <property type="entry name" value="LETM1_RBD"/>
    <property type="match status" value="1"/>
</dbReference>
<dbReference type="Gene3D" id="1.10.238.10">
    <property type="entry name" value="EF-hand"/>
    <property type="match status" value="1"/>
</dbReference>
<dbReference type="PANTHER" id="PTHR14009">
    <property type="entry name" value="LEUCINE ZIPPER-EF-HAND CONTAINING TRANSMEMBRANE PROTEIN"/>
    <property type="match status" value="1"/>
</dbReference>
<evidence type="ECO:0000256" key="7">
    <source>
        <dbReference type="ARBA" id="ARBA00022568"/>
    </source>
</evidence>
<evidence type="ECO:0000256" key="4">
    <source>
        <dbReference type="ARBA" id="ARBA00022448"/>
    </source>
</evidence>
<evidence type="ECO:0000256" key="14">
    <source>
        <dbReference type="ARBA" id="ARBA00022989"/>
    </source>
</evidence>
<comment type="subcellular location">
    <subcellularLocation>
        <location evidence="1">Mitochondrion inner membrane</location>
        <topology evidence="1">Single-pass membrane protein</topology>
    </subcellularLocation>
</comment>
<evidence type="ECO:0000256" key="19">
    <source>
        <dbReference type="ARBA" id="ARBA00031360"/>
    </source>
</evidence>
<dbReference type="InterPro" id="IPR002048">
    <property type="entry name" value="EF_hand_dom"/>
</dbReference>
<keyword evidence="15 24" id="KW-0175">Coiled coil</keyword>
<feature type="non-terminal residue" evidence="28">
    <location>
        <position position="712"/>
    </location>
</feature>
<keyword evidence="17 23" id="KW-0496">Mitochondrion</keyword>
<dbReference type="InterPro" id="IPR011992">
    <property type="entry name" value="EF-hand-dom_pair"/>
</dbReference>
<keyword evidence="4" id="KW-0813">Transport</keyword>
<evidence type="ECO:0000256" key="16">
    <source>
        <dbReference type="ARBA" id="ARBA00023065"/>
    </source>
</evidence>
<comment type="similarity">
    <text evidence="2">Belongs to the LETM1 family.</text>
</comment>
<feature type="domain" description="EF-hand" evidence="26">
    <location>
        <begin position="637"/>
        <end position="672"/>
    </location>
</feature>
<comment type="catalytic activity">
    <reaction evidence="20">
        <text>Ca(2+)(in) + 2 H(+)(out) = Ca(2+)(out) + 2 H(+)(in)</text>
        <dbReference type="Rhea" id="RHEA:72199"/>
        <dbReference type="ChEBI" id="CHEBI:15378"/>
        <dbReference type="ChEBI" id="CHEBI:29108"/>
    </reaction>
</comment>
<evidence type="ECO:0000256" key="3">
    <source>
        <dbReference type="ARBA" id="ARBA00020557"/>
    </source>
</evidence>
<keyword evidence="11" id="KW-0106">Calcium</keyword>
<evidence type="ECO:0000256" key="20">
    <source>
        <dbReference type="ARBA" id="ARBA00034214"/>
    </source>
</evidence>
<evidence type="ECO:0000256" key="6">
    <source>
        <dbReference type="ARBA" id="ARBA00022538"/>
    </source>
</evidence>
<dbReference type="GO" id="GO:0043022">
    <property type="term" value="F:ribosome binding"/>
    <property type="evidence" value="ECO:0007669"/>
    <property type="project" value="InterPro"/>
</dbReference>
<evidence type="ECO:0000256" key="10">
    <source>
        <dbReference type="ARBA" id="ARBA00022792"/>
    </source>
</evidence>
<keyword evidence="5" id="KW-0050">Antiport</keyword>
<dbReference type="Pfam" id="PF26561">
    <property type="entry name" value="LETM1_C"/>
    <property type="match status" value="1"/>
</dbReference>
<evidence type="ECO:0000256" key="5">
    <source>
        <dbReference type="ARBA" id="ARBA00022449"/>
    </source>
</evidence>
<dbReference type="Pfam" id="PF07766">
    <property type="entry name" value="LETM1_RBD"/>
    <property type="match status" value="1"/>
</dbReference>
<comment type="caution">
    <text evidence="28">The sequence shown here is derived from an EMBL/GenBank/DDBJ whole genome shotgun (WGS) entry which is preliminary data.</text>
</comment>
<evidence type="ECO:0000256" key="21">
    <source>
        <dbReference type="ARBA" id="ARBA00035046"/>
    </source>
</evidence>
<evidence type="ECO:0000256" key="11">
    <source>
        <dbReference type="ARBA" id="ARBA00022837"/>
    </source>
</evidence>
<keyword evidence="29" id="KW-1185">Reference proteome</keyword>
<dbReference type="GO" id="GO:0051560">
    <property type="term" value="P:mitochondrial calcium ion homeostasis"/>
    <property type="evidence" value="ECO:0007669"/>
    <property type="project" value="UniProtKB-ARBA"/>
</dbReference>
<evidence type="ECO:0000256" key="23">
    <source>
        <dbReference type="PROSITE-ProRule" id="PRU01094"/>
    </source>
</evidence>
<feature type="coiled-coil region" evidence="24">
    <location>
        <begin position="684"/>
        <end position="712"/>
    </location>
</feature>
<evidence type="ECO:0000256" key="22">
    <source>
        <dbReference type="ARBA" id="ARBA00047912"/>
    </source>
</evidence>
<evidence type="ECO:0000256" key="18">
    <source>
        <dbReference type="ARBA" id="ARBA00023136"/>
    </source>
</evidence>
<evidence type="ECO:0000256" key="12">
    <source>
        <dbReference type="ARBA" id="ARBA00022946"/>
    </source>
</evidence>
<keyword evidence="14 25" id="KW-1133">Transmembrane helix</keyword>
<keyword evidence="12" id="KW-0809">Transit peptide</keyword>
<organism evidence="28 29">
    <name type="scientific">Pygoscelis papua</name>
    <name type="common">Gentoo penguin</name>
    <dbReference type="NCBI Taxonomy" id="30457"/>
    <lineage>
        <taxon>Eukaryota</taxon>
        <taxon>Metazoa</taxon>
        <taxon>Chordata</taxon>
        <taxon>Craniata</taxon>
        <taxon>Vertebrata</taxon>
        <taxon>Euteleostomi</taxon>
        <taxon>Archelosauria</taxon>
        <taxon>Archosauria</taxon>
        <taxon>Dinosauria</taxon>
        <taxon>Saurischia</taxon>
        <taxon>Theropoda</taxon>
        <taxon>Coelurosauria</taxon>
        <taxon>Aves</taxon>
        <taxon>Neognathae</taxon>
        <taxon>Neoaves</taxon>
        <taxon>Aequornithes</taxon>
        <taxon>Sphenisciformes</taxon>
        <taxon>Spheniscidae</taxon>
        <taxon>Pygoscelis</taxon>
    </lineage>
</organism>
<evidence type="ECO:0000313" key="29">
    <source>
        <dbReference type="Proteomes" id="UP001177209"/>
    </source>
</evidence>
<gene>
    <name evidence="28" type="primary">Letm1_1</name>
    <name evidence="28" type="ORF">KCX86_0003103</name>
</gene>
<dbReference type="InterPro" id="IPR033122">
    <property type="entry name" value="LETM1-like_RBD"/>
</dbReference>
<keyword evidence="7" id="KW-0109">Calcium transport</keyword>
<evidence type="ECO:0000259" key="26">
    <source>
        <dbReference type="PROSITE" id="PS50222"/>
    </source>
</evidence>
<dbReference type="GO" id="GO:0015369">
    <property type="term" value="F:calcium:proton antiporter activity"/>
    <property type="evidence" value="ECO:0007669"/>
    <property type="project" value="UniProtKB-ARBA"/>
</dbReference>
<dbReference type="PANTHER" id="PTHR14009:SF8">
    <property type="entry name" value="MITOCHONDRIAL PROTON_CALCIUM EXCHANGER PROTEIN"/>
    <property type="match status" value="1"/>
</dbReference>
<evidence type="ECO:0000256" key="9">
    <source>
        <dbReference type="ARBA" id="ARBA00022723"/>
    </source>
</evidence>
<dbReference type="InterPro" id="IPR044202">
    <property type="entry name" value="LETM1/MDM38-like"/>
</dbReference>
<name>A0AA40L2R4_PYGPA</name>
<evidence type="ECO:0000256" key="13">
    <source>
        <dbReference type="ARBA" id="ARBA00022958"/>
    </source>
</evidence>
<keyword evidence="6" id="KW-0633">Potassium transport</keyword>
<dbReference type="PROSITE" id="PS50222">
    <property type="entry name" value="EF_HAND_2"/>
    <property type="match status" value="1"/>
</dbReference>
<comment type="catalytic activity">
    <reaction evidence="22">
        <text>K(+)(in) + H(+)(out) = K(+)(out) + H(+)(in)</text>
        <dbReference type="Rhea" id="RHEA:29467"/>
        <dbReference type="ChEBI" id="CHEBI:15378"/>
        <dbReference type="ChEBI" id="CHEBI:29103"/>
    </reaction>
</comment>
<keyword evidence="9" id="KW-0479">Metal-binding</keyword>
<keyword evidence="10" id="KW-0999">Mitochondrion inner membrane</keyword>
<evidence type="ECO:0000259" key="27">
    <source>
        <dbReference type="PROSITE" id="PS51758"/>
    </source>
</evidence>
<dbReference type="GO" id="GO:0005743">
    <property type="term" value="C:mitochondrial inner membrane"/>
    <property type="evidence" value="ECO:0007669"/>
    <property type="project" value="UniProtKB-SubCell"/>
</dbReference>
<proteinExistence type="inferred from homology"/>
<dbReference type="GO" id="GO:0099093">
    <property type="term" value="P:calcium export from the mitochondrion"/>
    <property type="evidence" value="ECO:0007669"/>
    <property type="project" value="UniProtKB-ARBA"/>
</dbReference>
<accession>A0AA40L2R4</accession>
<feature type="non-terminal residue" evidence="28">
    <location>
        <position position="1"/>
    </location>
</feature>
<dbReference type="GO" id="GO:0005509">
    <property type="term" value="F:calcium ion binding"/>
    <property type="evidence" value="ECO:0007669"/>
    <property type="project" value="InterPro"/>
</dbReference>
<dbReference type="EMBL" id="JAHCLZ010010878">
    <property type="protein sequence ID" value="KAK1190764.1"/>
    <property type="molecule type" value="Genomic_DNA"/>
</dbReference>
<evidence type="ECO:0000256" key="24">
    <source>
        <dbReference type="SAM" id="Coils"/>
    </source>
</evidence>
<dbReference type="Proteomes" id="UP001177209">
    <property type="component" value="Unassembled WGS sequence"/>
</dbReference>
<sequence>TVHFKYCTSVPSVYAYSKKGRYCCWTKGSEQIYFTLTSSSGSWTPLAPMGVLGPQYFPVRWWHSSRPLQDDSIVEKSLKSLKDKNKKLEEGGPVYSPTEVEVVKKSIGQRIVDELKHYYHGFRLLWIDTKIAARMLWRILHGNTLSRRERRQFLRICADLFRLVPFLVFLVVPFMEFLLPVALKLFPNMLPSTFETKSKKEERLKKELRVKLELAKFLQDTIEEIALKNKAAKGNVTKDFSTFFQKIRETGERPSNEEILRFSKLFEDELTLDNLTRPQLVALCKLLELQSIGTNNFLRFQLTMRLRSIKADDKLIAEEGVDSLTVKELQAACRARGMRALGVTEERLKEQLKQWLDLHLNQEIPTSLLILSRAMYLPDTLSPADQLKTTLQTLPESVAREAQVKVAEVEGEKVDNKARLEATLQEEEAIRKENEEKEMERLSEAAEKAKETLQVATQEVESAVDLEAAALQVKKSQMAVDTEQEPARADMAMHSETLKDTAPVLEGIKGEEITKEEIDMLNDACTKLQEQKKSLTKEKEELEELKGDIQEYSEDLQEIKELSKTGQEEVVEESKASKRLTKRVNRMIGQIDKIINELETSQKTVDVKLDAGDSPPAGENLISIAELINAMKQIQKIPEEKLTRIAEALDENKDGKIDIDNVVKVVELIDKEDVDIGTSQVAEIMALLQKEEKLEEKEKAKEKHDKEAAEAK</sequence>
<evidence type="ECO:0000313" key="28">
    <source>
        <dbReference type="EMBL" id="KAK1190764.1"/>
    </source>
</evidence>